<dbReference type="InterPro" id="IPR021109">
    <property type="entry name" value="Peptidase_aspartic_dom_sf"/>
</dbReference>
<keyword evidence="6" id="KW-0255">Endonuclease</keyword>
<dbReference type="Gene3D" id="4.10.60.10">
    <property type="entry name" value="Zinc finger, CCHC-type"/>
    <property type="match status" value="1"/>
</dbReference>
<keyword evidence="8" id="KW-0695">RNA-directed DNA polymerase</keyword>
<dbReference type="Proteomes" id="UP001231518">
    <property type="component" value="Chromosome 32"/>
</dbReference>
<dbReference type="PROSITE" id="PS50994">
    <property type="entry name" value="INTEGRASE"/>
    <property type="match status" value="1"/>
</dbReference>
<keyword evidence="3" id="KW-0808">Transferase</keyword>
<dbReference type="Gene3D" id="3.30.420.10">
    <property type="entry name" value="Ribonuclease H-like superfamily/Ribonuclease H"/>
    <property type="match status" value="1"/>
</dbReference>
<comment type="caution">
    <text evidence="15">The sequence shown here is derived from an EMBL/GenBank/DDBJ whole genome shotgun (WGS) entry which is preliminary data.</text>
</comment>
<dbReference type="InterPro" id="IPR041588">
    <property type="entry name" value="Integrase_H2C2"/>
</dbReference>
<dbReference type="InterPro" id="IPR012337">
    <property type="entry name" value="RNaseH-like_sf"/>
</dbReference>
<dbReference type="InterPro" id="IPR001878">
    <property type="entry name" value="Znf_CCHC"/>
</dbReference>
<keyword evidence="4" id="KW-0548">Nucleotidyltransferase</keyword>
<dbReference type="GO" id="GO:0015074">
    <property type="term" value="P:DNA integration"/>
    <property type="evidence" value="ECO:0007669"/>
    <property type="project" value="InterPro"/>
</dbReference>
<evidence type="ECO:0000256" key="8">
    <source>
        <dbReference type="ARBA" id="ARBA00022918"/>
    </source>
</evidence>
<dbReference type="PROSITE" id="PS50878">
    <property type="entry name" value="RT_POL"/>
    <property type="match status" value="1"/>
</dbReference>
<feature type="domain" description="Integrase catalytic" evidence="14">
    <location>
        <begin position="859"/>
        <end position="1016"/>
    </location>
</feature>
<evidence type="ECO:0000259" key="11">
    <source>
        <dbReference type="PROSITE" id="PS50158"/>
    </source>
</evidence>
<dbReference type="InterPro" id="IPR041373">
    <property type="entry name" value="RT_RNaseH"/>
</dbReference>
<evidence type="ECO:0000313" key="16">
    <source>
        <dbReference type="Proteomes" id="UP001231518"/>
    </source>
</evidence>
<dbReference type="FunFam" id="3.10.20.370:FF:000001">
    <property type="entry name" value="Retrovirus-related Pol polyprotein from transposon 17.6-like protein"/>
    <property type="match status" value="1"/>
</dbReference>
<dbReference type="CDD" id="cd00303">
    <property type="entry name" value="retropepsin_like"/>
    <property type="match status" value="1"/>
</dbReference>
<evidence type="ECO:0000256" key="5">
    <source>
        <dbReference type="ARBA" id="ARBA00022722"/>
    </source>
</evidence>
<dbReference type="SMART" id="SM00343">
    <property type="entry name" value="ZnF_C2HC"/>
    <property type="match status" value="2"/>
</dbReference>
<dbReference type="GO" id="GO:0004190">
    <property type="term" value="F:aspartic-type endopeptidase activity"/>
    <property type="evidence" value="ECO:0007669"/>
    <property type="project" value="InterPro"/>
</dbReference>
<dbReference type="CDD" id="cd01647">
    <property type="entry name" value="RT_LTR"/>
    <property type="match status" value="1"/>
</dbReference>
<keyword evidence="9" id="KW-0479">Metal-binding</keyword>
<dbReference type="AlphaFoldDB" id="A0AAD8DMK1"/>
<evidence type="ECO:0000256" key="1">
    <source>
        <dbReference type="ARBA" id="ARBA00012493"/>
    </source>
</evidence>
<dbReference type="Gene3D" id="3.30.70.270">
    <property type="match status" value="2"/>
</dbReference>
<evidence type="ECO:0000256" key="2">
    <source>
        <dbReference type="ARBA" id="ARBA00022670"/>
    </source>
</evidence>
<dbReference type="CDD" id="cd09274">
    <property type="entry name" value="RNase_HI_RT_Ty3"/>
    <property type="match status" value="1"/>
</dbReference>
<dbReference type="Pfam" id="PF00665">
    <property type="entry name" value="rve"/>
    <property type="match status" value="1"/>
</dbReference>
<keyword evidence="7" id="KW-0378">Hydrolase</keyword>
<evidence type="ECO:0000256" key="7">
    <source>
        <dbReference type="ARBA" id="ARBA00022801"/>
    </source>
</evidence>
<dbReference type="GO" id="GO:0003676">
    <property type="term" value="F:nucleic acid binding"/>
    <property type="evidence" value="ECO:0007669"/>
    <property type="project" value="InterPro"/>
</dbReference>
<feature type="compositionally biased region" description="Polar residues" evidence="10">
    <location>
        <begin position="31"/>
        <end position="40"/>
    </location>
</feature>
<proteinExistence type="predicted"/>
<reference evidence="15" key="1">
    <citation type="submission" date="2023-03" db="EMBL/GenBank/DDBJ databases">
        <title>Chromosome-level genomes of two armyworms, Mythimna separata and Mythimna loreyi, provide insights into the biosynthesis and reception of sex pheromones.</title>
        <authorList>
            <person name="Zhao H."/>
        </authorList>
    </citation>
    <scope>NUCLEOTIDE SEQUENCE</scope>
    <source>
        <strain evidence="15">BeijingLab</strain>
        <tissue evidence="15">Pupa</tissue>
    </source>
</reference>
<keyword evidence="16" id="KW-1185">Reference proteome</keyword>
<dbReference type="PANTHER" id="PTHR37984">
    <property type="entry name" value="PROTEIN CBG26694"/>
    <property type="match status" value="1"/>
</dbReference>
<dbReference type="GO" id="GO:0003964">
    <property type="term" value="F:RNA-directed DNA polymerase activity"/>
    <property type="evidence" value="ECO:0007669"/>
    <property type="project" value="UniProtKB-KW"/>
</dbReference>
<feature type="domain" description="Peptidase A2" evidence="12">
    <location>
        <begin position="137"/>
        <end position="216"/>
    </location>
</feature>
<dbReference type="InterPro" id="IPR050951">
    <property type="entry name" value="Retrovirus_Pol_polyprotein"/>
</dbReference>
<dbReference type="SUPFAM" id="SSF53098">
    <property type="entry name" value="Ribonuclease H-like"/>
    <property type="match status" value="1"/>
</dbReference>
<organism evidence="15 16">
    <name type="scientific">Mythimna separata</name>
    <name type="common">Oriental armyworm</name>
    <name type="synonym">Pseudaletia separata</name>
    <dbReference type="NCBI Taxonomy" id="271217"/>
    <lineage>
        <taxon>Eukaryota</taxon>
        <taxon>Metazoa</taxon>
        <taxon>Ecdysozoa</taxon>
        <taxon>Arthropoda</taxon>
        <taxon>Hexapoda</taxon>
        <taxon>Insecta</taxon>
        <taxon>Pterygota</taxon>
        <taxon>Neoptera</taxon>
        <taxon>Endopterygota</taxon>
        <taxon>Lepidoptera</taxon>
        <taxon>Glossata</taxon>
        <taxon>Ditrysia</taxon>
        <taxon>Noctuoidea</taxon>
        <taxon>Noctuidae</taxon>
        <taxon>Noctuinae</taxon>
        <taxon>Hadenini</taxon>
        <taxon>Mythimna</taxon>
    </lineage>
</organism>
<sequence>MASFNSRVKSTPELISLFTTYTKNSRKRPAETNNIEVRSSTTKRPRPEHSKAPICFLCNKTGHFKSQCFKNKNQDTPNSETPRIQCSYCKKVGHDESVCFFKKRDVIKNTNSTSNNVNCSTNGNLSLTDVEICEKPIKALIDSGASCSILKESLANSFGRNLEPCSTSLKGIGNGIILISSKVSLPVKFNNDSIEIEFCVAKDSDCYYDCLIGRNAVRNSNVAIVLDSSGCKLEQLNYIESVNTLNAIDDHIQDLLELTSHLDLNLQHKITNIFNKFPKVLPNSNYISTVKTGEMTIRLKSDEIVYYRPYRLASAEKEKVQEIISDLLKKNIIRESQSPFASPVILVKKKDGSDRLCIDYRALNKIIEKDRYPLPLIEDQIDKLGKAKYFISIDMKNGFHQIPIKEECIKYTAFVTPDGHFEFLKMPFGICNGPSVFQRAINKAVKTLKFLLVYIDDLLIPFSEIAQGLEYLEQTIEALCLSGFTINLKKCKFFVQEINYLGRHISSEGVRPSNEKINALTNSPVPGTVKEVRQFMGLASYFRKFIPEFAYRTACITKLTKKDQKWQWGPEQDTAREYVIKHLVSKPLLNIFNPELKTELHTDASSIGYGAILLQKKDNQCRVIAYFSKRTSPAESKYPSYELETLAIFNALKQFRVYLLGLKFSIITDCNSIKSTMNKRDISPRVARWWTYMQDFTFDIVYKKGKFVTHVDYLSRNPTLTPAESSEVINIINEPDPLPSWLHSAQNNDPETQNLLQKVRTGDIDTNRYMIKNDLLLYRNEDGDPPKFFIPKGYRLSLLRLFHDENCHVGYNKTLNKILENFWFPSLAAFTKKYISHCLVCIEGKGHSGPKQGLLHPIEKTTPFHTLHLDCTGPFSVSSEGYKHILVIVDGFTKYCILKPLKTLNGQELVSILRENLTLFGTPTMIVTDRGTNFTSDHVRSFLRSMQINHHMIATGTPRSNGQVEKYVGTIINMLTTTVNESSEWPSVLWKIQLSLNTTIQKSTGFAPTRLLIGCNGNIPPIQARLDEVQDNDFDRDIDAEADRDLARQRLRGAAERYKKRFDNTRRNNLIFNKGDIVYVNQDHRRHDKLSPKFKGPYEIIDILEHDRISLKGLNTLRNITVAKEKLRRWPGEWVEENSSFEESL</sequence>
<dbReference type="InterPro" id="IPR043128">
    <property type="entry name" value="Rev_trsase/Diguanyl_cyclase"/>
</dbReference>
<protein>
    <recommendedName>
        <fullName evidence="1">RNA-directed DNA polymerase</fullName>
        <ecNumber evidence="1">2.7.7.49</ecNumber>
    </recommendedName>
</protein>
<evidence type="ECO:0000256" key="6">
    <source>
        <dbReference type="ARBA" id="ARBA00022759"/>
    </source>
</evidence>
<dbReference type="PROSITE" id="PS00141">
    <property type="entry name" value="ASP_PROTEASE"/>
    <property type="match status" value="1"/>
</dbReference>
<dbReference type="InterPro" id="IPR001584">
    <property type="entry name" value="Integrase_cat-core"/>
</dbReference>
<dbReference type="FunFam" id="3.10.10.10:FF:000007">
    <property type="entry name" value="Retrovirus-related Pol polyprotein from transposon 17.6-like Protein"/>
    <property type="match status" value="1"/>
</dbReference>
<evidence type="ECO:0000259" key="12">
    <source>
        <dbReference type="PROSITE" id="PS50175"/>
    </source>
</evidence>
<dbReference type="Gene3D" id="2.40.70.10">
    <property type="entry name" value="Acid Proteases"/>
    <property type="match status" value="1"/>
</dbReference>
<keyword evidence="9" id="KW-0862">Zinc</keyword>
<dbReference type="GO" id="GO:0008270">
    <property type="term" value="F:zinc ion binding"/>
    <property type="evidence" value="ECO:0007669"/>
    <property type="project" value="UniProtKB-KW"/>
</dbReference>
<dbReference type="InterPro" id="IPR001995">
    <property type="entry name" value="Peptidase_A2_cat"/>
</dbReference>
<name>A0AAD8DMK1_MYTSE</name>
<feature type="domain" description="CCHC-type" evidence="11">
    <location>
        <begin position="55"/>
        <end position="68"/>
    </location>
</feature>
<dbReference type="InterPro" id="IPR043502">
    <property type="entry name" value="DNA/RNA_pol_sf"/>
</dbReference>
<dbReference type="PROSITE" id="PS50175">
    <property type="entry name" value="ASP_PROT_RETROV"/>
    <property type="match status" value="1"/>
</dbReference>
<dbReference type="Gene3D" id="3.10.10.10">
    <property type="entry name" value="HIV Type 1 Reverse Transcriptase, subunit A, domain 1"/>
    <property type="match status" value="1"/>
</dbReference>
<dbReference type="InterPro" id="IPR036875">
    <property type="entry name" value="Znf_CCHC_sf"/>
</dbReference>
<dbReference type="InterPro" id="IPR036397">
    <property type="entry name" value="RNaseH_sf"/>
</dbReference>
<feature type="domain" description="Reverse transcriptase" evidence="13">
    <location>
        <begin position="328"/>
        <end position="505"/>
    </location>
</feature>
<keyword evidence="5" id="KW-0540">Nuclease</keyword>
<keyword evidence="9" id="KW-0863">Zinc-finger</keyword>
<evidence type="ECO:0000259" key="13">
    <source>
        <dbReference type="PROSITE" id="PS50878"/>
    </source>
</evidence>
<evidence type="ECO:0000259" key="14">
    <source>
        <dbReference type="PROSITE" id="PS50994"/>
    </source>
</evidence>
<dbReference type="Pfam" id="PF00077">
    <property type="entry name" value="RVP"/>
    <property type="match status" value="1"/>
</dbReference>
<evidence type="ECO:0000256" key="4">
    <source>
        <dbReference type="ARBA" id="ARBA00022695"/>
    </source>
</evidence>
<dbReference type="Pfam" id="PF17921">
    <property type="entry name" value="Integrase_H2C2"/>
    <property type="match status" value="1"/>
</dbReference>
<dbReference type="GO" id="GO:0004519">
    <property type="term" value="F:endonuclease activity"/>
    <property type="evidence" value="ECO:0007669"/>
    <property type="project" value="UniProtKB-KW"/>
</dbReference>
<keyword evidence="2" id="KW-0645">Protease</keyword>
<dbReference type="GO" id="GO:0042575">
    <property type="term" value="C:DNA polymerase complex"/>
    <property type="evidence" value="ECO:0007669"/>
    <property type="project" value="UniProtKB-ARBA"/>
</dbReference>
<dbReference type="InterPro" id="IPR018061">
    <property type="entry name" value="Retropepsins"/>
</dbReference>
<dbReference type="Pfam" id="PF00078">
    <property type="entry name" value="RVT_1"/>
    <property type="match status" value="1"/>
</dbReference>
<evidence type="ECO:0000313" key="15">
    <source>
        <dbReference type="EMBL" id="KAJ8708941.1"/>
    </source>
</evidence>
<evidence type="ECO:0000256" key="9">
    <source>
        <dbReference type="PROSITE-ProRule" id="PRU00047"/>
    </source>
</evidence>
<dbReference type="FunFam" id="3.30.70.270:FF:000020">
    <property type="entry name" value="Transposon Tf2-6 polyprotein-like Protein"/>
    <property type="match status" value="1"/>
</dbReference>
<dbReference type="Gene3D" id="1.10.340.70">
    <property type="match status" value="1"/>
</dbReference>
<dbReference type="SUPFAM" id="SSF50630">
    <property type="entry name" value="Acid proteases"/>
    <property type="match status" value="1"/>
</dbReference>
<accession>A0AAD8DMK1</accession>
<feature type="region of interest" description="Disordered" evidence="10">
    <location>
        <begin position="25"/>
        <end position="49"/>
    </location>
</feature>
<dbReference type="Pfam" id="PF17917">
    <property type="entry name" value="RT_RNaseH"/>
    <property type="match status" value="1"/>
</dbReference>
<gene>
    <name evidence="15" type="ORF">PYW07_013545</name>
</gene>
<evidence type="ECO:0000256" key="3">
    <source>
        <dbReference type="ARBA" id="ARBA00022679"/>
    </source>
</evidence>
<dbReference type="PROSITE" id="PS50158">
    <property type="entry name" value="ZF_CCHC"/>
    <property type="match status" value="1"/>
</dbReference>
<dbReference type="GO" id="GO:0006508">
    <property type="term" value="P:proteolysis"/>
    <property type="evidence" value="ECO:0007669"/>
    <property type="project" value="UniProtKB-KW"/>
</dbReference>
<dbReference type="InterPro" id="IPR001969">
    <property type="entry name" value="Aspartic_peptidase_AS"/>
</dbReference>
<dbReference type="EC" id="2.7.7.49" evidence="1"/>
<dbReference type="EMBL" id="JARGEI010000025">
    <property type="protein sequence ID" value="KAJ8708941.1"/>
    <property type="molecule type" value="Genomic_DNA"/>
</dbReference>
<evidence type="ECO:0000256" key="10">
    <source>
        <dbReference type="SAM" id="MobiDB-lite"/>
    </source>
</evidence>
<dbReference type="SUPFAM" id="SSF57756">
    <property type="entry name" value="Retrovirus zinc finger-like domains"/>
    <property type="match status" value="1"/>
</dbReference>
<dbReference type="InterPro" id="IPR000477">
    <property type="entry name" value="RT_dom"/>
</dbReference>
<dbReference type="SUPFAM" id="SSF56672">
    <property type="entry name" value="DNA/RNA polymerases"/>
    <property type="match status" value="1"/>
</dbReference>
<dbReference type="PANTHER" id="PTHR37984:SF5">
    <property type="entry name" value="PROTEIN NYNRIN-LIKE"/>
    <property type="match status" value="1"/>
</dbReference>